<sequence>MITSLRFAFFLALIAVGGRALTISHRRSDLESPVVEIAYAAYQGALEGNVQKFLGISYAQPPVGDLRLRRPLPIPRAGSSKPFFPASNFSNSCPQQNYTLSQLPGIDYSPLRGFVSKVKSSEDCLYLNVFRPVGISADAKLPVVVWIYGGGFSVGDASVFNATTLVSRSVRLGNPVIYVSFNYRVNGFGFLAGKEVKEAGVANLGIHDQRLALAWVQEFIEKFGGDPKKVTLWGQSAGSGSITTHLVTHPDKEKTPFRGAVMHSIFSSPTFATDHPKHQAFYDSIVENTGCSGQNSTLDCLRKVPFDKYMGAVNKLPSLFSNRGLNLTFGISVDGNLLNKTLKTAYRDGEFSSVPLMLGSNDDEGTIFSIPVVQDVGDDAQFRAFITKYYVGSVNSSTVDRVMAAYPADHDFGSPFETSAIQYPGLPQYKRTAAFQGDFIVGSARRAMLEAVSKVQGAFVWLWKREKSVKYLGSVHGGELPEFYGVSGVVTDNVALDSVLSFVNFQNPIPPKENFAGSLLHNMTWPKWGTNRDQPPVFLFSDVPHETYGLIHDTYRKANMELLTQVQVETGV</sequence>
<reference evidence="1" key="1">
    <citation type="submission" date="2019-10" db="EMBL/GenBank/DDBJ databases">
        <authorList>
            <consortium name="DOE Joint Genome Institute"/>
            <person name="Kuo A."/>
            <person name="Miyauchi S."/>
            <person name="Kiss E."/>
            <person name="Drula E."/>
            <person name="Kohler A."/>
            <person name="Sanchez-Garcia M."/>
            <person name="Andreopoulos B."/>
            <person name="Barry K.W."/>
            <person name="Bonito G."/>
            <person name="Buee M."/>
            <person name="Carver A."/>
            <person name="Chen C."/>
            <person name="Cichocki N."/>
            <person name="Clum A."/>
            <person name="Culley D."/>
            <person name="Crous P.W."/>
            <person name="Fauchery L."/>
            <person name="Girlanda M."/>
            <person name="Hayes R."/>
            <person name="Keri Z."/>
            <person name="Labutti K."/>
            <person name="Lipzen A."/>
            <person name="Lombard V."/>
            <person name="Magnuson J."/>
            <person name="Maillard F."/>
            <person name="Morin E."/>
            <person name="Murat C."/>
            <person name="Nolan M."/>
            <person name="Ohm R."/>
            <person name="Pangilinan J."/>
            <person name="Pereira M."/>
            <person name="Perotto S."/>
            <person name="Peter M."/>
            <person name="Riley R."/>
            <person name="Sitrit Y."/>
            <person name="Stielow B."/>
            <person name="Szollosi G."/>
            <person name="Zifcakova L."/>
            <person name="Stursova M."/>
            <person name="Spatafora J.W."/>
            <person name="Tedersoo L."/>
            <person name="Vaario L.-M."/>
            <person name="Yamada A."/>
            <person name="Yan M."/>
            <person name="Wang P."/>
            <person name="Xu J."/>
            <person name="Bruns T."/>
            <person name="Baldrian P."/>
            <person name="Vilgalys R."/>
            <person name="Henrissat B."/>
            <person name="Grigoriev I.V."/>
            <person name="Hibbett D."/>
            <person name="Nagy L.G."/>
            <person name="Martin F.M."/>
        </authorList>
    </citation>
    <scope>NUCLEOTIDE SEQUENCE</scope>
    <source>
        <strain evidence="1">P2</strain>
    </source>
</reference>
<gene>
    <name evidence="1" type="ORF">BDM02DRAFT_3147883</name>
</gene>
<name>A0ACB6Z9W1_THEGA</name>
<reference evidence="1" key="2">
    <citation type="journal article" date="2020" name="Nat. Commun.">
        <title>Large-scale genome sequencing of mycorrhizal fungi provides insights into the early evolution of symbiotic traits.</title>
        <authorList>
            <person name="Miyauchi S."/>
            <person name="Kiss E."/>
            <person name="Kuo A."/>
            <person name="Drula E."/>
            <person name="Kohler A."/>
            <person name="Sanchez-Garcia M."/>
            <person name="Morin E."/>
            <person name="Andreopoulos B."/>
            <person name="Barry K.W."/>
            <person name="Bonito G."/>
            <person name="Buee M."/>
            <person name="Carver A."/>
            <person name="Chen C."/>
            <person name="Cichocki N."/>
            <person name="Clum A."/>
            <person name="Culley D."/>
            <person name="Crous P.W."/>
            <person name="Fauchery L."/>
            <person name="Girlanda M."/>
            <person name="Hayes R.D."/>
            <person name="Keri Z."/>
            <person name="LaButti K."/>
            <person name="Lipzen A."/>
            <person name="Lombard V."/>
            <person name="Magnuson J."/>
            <person name="Maillard F."/>
            <person name="Murat C."/>
            <person name="Nolan M."/>
            <person name="Ohm R.A."/>
            <person name="Pangilinan J."/>
            <person name="Pereira M.F."/>
            <person name="Perotto S."/>
            <person name="Peter M."/>
            <person name="Pfister S."/>
            <person name="Riley R."/>
            <person name="Sitrit Y."/>
            <person name="Stielow J.B."/>
            <person name="Szollosi G."/>
            <person name="Zifcakova L."/>
            <person name="Stursova M."/>
            <person name="Spatafora J.W."/>
            <person name="Tedersoo L."/>
            <person name="Vaario L.M."/>
            <person name="Yamada A."/>
            <person name="Yan M."/>
            <person name="Wang P."/>
            <person name="Xu J."/>
            <person name="Bruns T."/>
            <person name="Baldrian P."/>
            <person name="Vilgalys R."/>
            <person name="Dunand C."/>
            <person name="Henrissat B."/>
            <person name="Grigoriev I.V."/>
            <person name="Hibbett D."/>
            <person name="Nagy L.G."/>
            <person name="Martin F.M."/>
        </authorList>
    </citation>
    <scope>NUCLEOTIDE SEQUENCE</scope>
    <source>
        <strain evidence="1">P2</strain>
    </source>
</reference>
<organism evidence="1 2">
    <name type="scientific">Thelephora ganbajun</name>
    <name type="common">Ganba fungus</name>
    <dbReference type="NCBI Taxonomy" id="370292"/>
    <lineage>
        <taxon>Eukaryota</taxon>
        <taxon>Fungi</taxon>
        <taxon>Dikarya</taxon>
        <taxon>Basidiomycota</taxon>
        <taxon>Agaricomycotina</taxon>
        <taxon>Agaricomycetes</taxon>
        <taxon>Thelephorales</taxon>
        <taxon>Thelephoraceae</taxon>
        <taxon>Thelephora</taxon>
    </lineage>
</organism>
<evidence type="ECO:0000313" key="1">
    <source>
        <dbReference type="EMBL" id="KAF9646185.1"/>
    </source>
</evidence>
<dbReference type="EMBL" id="MU118065">
    <property type="protein sequence ID" value="KAF9646185.1"/>
    <property type="molecule type" value="Genomic_DNA"/>
</dbReference>
<proteinExistence type="predicted"/>
<keyword evidence="2" id="KW-1185">Reference proteome</keyword>
<evidence type="ECO:0000313" key="2">
    <source>
        <dbReference type="Proteomes" id="UP000886501"/>
    </source>
</evidence>
<protein>
    <submittedName>
        <fullName evidence="1">Carotenoid ester lipase</fullName>
    </submittedName>
</protein>
<dbReference type="Proteomes" id="UP000886501">
    <property type="component" value="Unassembled WGS sequence"/>
</dbReference>
<accession>A0ACB6Z9W1</accession>
<comment type="caution">
    <text evidence="1">The sequence shown here is derived from an EMBL/GenBank/DDBJ whole genome shotgun (WGS) entry which is preliminary data.</text>
</comment>